<organism evidence="4 5">
    <name type="scientific">Aspergillus keveii</name>
    <dbReference type="NCBI Taxonomy" id="714993"/>
    <lineage>
        <taxon>Eukaryota</taxon>
        <taxon>Fungi</taxon>
        <taxon>Dikarya</taxon>
        <taxon>Ascomycota</taxon>
        <taxon>Pezizomycotina</taxon>
        <taxon>Eurotiomycetes</taxon>
        <taxon>Eurotiomycetidae</taxon>
        <taxon>Eurotiales</taxon>
        <taxon>Aspergillaceae</taxon>
        <taxon>Aspergillus</taxon>
        <taxon>Aspergillus subgen. Nidulantes</taxon>
    </lineage>
</organism>
<evidence type="ECO:0000313" key="5">
    <source>
        <dbReference type="Proteomes" id="UP001610563"/>
    </source>
</evidence>
<evidence type="ECO:0000256" key="2">
    <source>
        <dbReference type="SAM" id="MobiDB-lite"/>
    </source>
</evidence>
<name>A0ABR4G4L1_9EURO</name>
<dbReference type="Proteomes" id="UP001610563">
    <property type="component" value="Unassembled WGS sequence"/>
</dbReference>
<dbReference type="InterPro" id="IPR051606">
    <property type="entry name" value="Polyketide_Oxido-like"/>
</dbReference>
<feature type="region of interest" description="Disordered" evidence="2">
    <location>
        <begin position="48"/>
        <end position="73"/>
    </location>
</feature>
<sequence>MHVLVIGGTGRTGKLVIEELLSRGHEVTALARNPQALGDPRQKLNIVQGTPTKRSDIRSAFTSPSPSPNAKSHPISAVISTLSAPRASDSPFAASISPPNLMTDCTRNILSAMSEFSVRKIVIMQAFGVGESWGNMNCMLQLLMRKSNMILQYEDHGGVEGVVKGEKGRGVEYVLVRPCRLVEFEEGKVKVWAEHGKGVPLMASASRVGVAGFLVDAVERSEWNGMEPVIST</sequence>
<keyword evidence="5" id="KW-1185">Reference proteome</keyword>
<evidence type="ECO:0000256" key="1">
    <source>
        <dbReference type="ARBA" id="ARBA00038376"/>
    </source>
</evidence>
<dbReference type="Gene3D" id="3.40.50.720">
    <property type="entry name" value="NAD(P)-binding Rossmann-like Domain"/>
    <property type="match status" value="1"/>
</dbReference>
<comment type="similarity">
    <text evidence="1">Belongs to the avfA family.</text>
</comment>
<protein>
    <submittedName>
        <fullName evidence="4">NAD(P)-binding protein</fullName>
    </submittedName>
</protein>
<dbReference type="Pfam" id="PF13460">
    <property type="entry name" value="NAD_binding_10"/>
    <property type="match status" value="1"/>
</dbReference>
<dbReference type="EMBL" id="JBFTWV010000051">
    <property type="protein sequence ID" value="KAL2793958.1"/>
    <property type="molecule type" value="Genomic_DNA"/>
</dbReference>
<evidence type="ECO:0000259" key="3">
    <source>
        <dbReference type="Pfam" id="PF13460"/>
    </source>
</evidence>
<reference evidence="4 5" key="1">
    <citation type="submission" date="2024-07" db="EMBL/GenBank/DDBJ databases">
        <title>Section-level genome sequencing and comparative genomics of Aspergillus sections Usti and Cavernicolus.</title>
        <authorList>
            <consortium name="Lawrence Berkeley National Laboratory"/>
            <person name="Nybo J.L."/>
            <person name="Vesth T.C."/>
            <person name="Theobald S."/>
            <person name="Frisvad J.C."/>
            <person name="Larsen T.O."/>
            <person name="Kjaerboelling I."/>
            <person name="Rothschild-Mancinelli K."/>
            <person name="Lyhne E.K."/>
            <person name="Kogle M.E."/>
            <person name="Barry K."/>
            <person name="Clum A."/>
            <person name="Na H."/>
            <person name="Ledsgaard L."/>
            <person name="Lin J."/>
            <person name="Lipzen A."/>
            <person name="Kuo A."/>
            <person name="Riley R."/>
            <person name="Mondo S."/>
            <person name="Labutti K."/>
            <person name="Haridas S."/>
            <person name="Pangalinan J."/>
            <person name="Salamov A.A."/>
            <person name="Simmons B.A."/>
            <person name="Magnuson J.K."/>
            <person name="Chen J."/>
            <person name="Drula E."/>
            <person name="Henrissat B."/>
            <person name="Wiebenga A."/>
            <person name="Lubbers R.J."/>
            <person name="Gomes A.C."/>
            <person name="Makela M.R."/>
            <person name="Stajich J."/>
            <person name="Grigoriev I.V."/>
            <person name="Mortensen U.H."/>
            <person name="De Vries R.P."/>
            <person name="Baker S.E."/>
            <person name="Andersen M.R."/>
        </authorList>
    </citation>
    <scope>NUCLEOTIDE SEQUENCE [LARGE SCALE GENOMIC DNA]</scope>
    <source>
        <strain evidence="4 5">CBS 209.92</strain>
    </source>
</reference>
<dbReference type="SUPFAM" id="SSF51735">
    <property type="entry name" value="NAD(P)-binding Rossmann-fold domains"/>
    <property type="match status" value="1"/>
</dbReference>
<dbReference type="InterPro" id="IPR036291">
    <property type="entry name" value="NAD(P)-bd_dom_sf"/>
</dbReference>
<gene>
    <name evidence="4" type="ORF">BJX66DRAFT_305171</name>
</gene>
<feature type="compositionally biased region" description="Polar residues" evidence="2">
    <location>
        <begin position="60"/>
        <end position="70"/>
    </location>
</feature>
<evidence type="ECO:0000313" key="4">
    <source>
        <dbReference type="EMBL" id="KAL2793958.1"/>
    </source>
</evidence>
<feature type="domain" description="NAD(P)-binding" evidence="3">
    <location>
        <begin position="7"/>
        <end position="219"/>
    </location>
</feature>
<dbReference type="PANTHER" id="PTHR43355:SF2">
    <property type="entry name" value="FLAVIN REDUCTASE (NADPH)"/>
    <property type="match status" value="1"/>
</dbReference>
<accession>A0ABR4G4L1</accession>
<dbReference type="PANTHER" id="PTHR43355">
    <property type="entry name" value="FLAVIN REDUCTASE (NADPH)"/>
    <property type="match status" value="1"/>
</dbReference>
<dbReference type="InterPro" id="IPR016040">
    <property type="entry name" value="NAD(P)-bd_dom"/>
</dbReference>
<comment type="caution">
    <text evidence="4">The sequence shown here is derived from an EMBL/GenBank/DDBJ whole genome shotgun (WGS) entry which is preliminary data.</text>
</comment>
<proteinExistence type="inferred from homology"/>